<sequence length="43" mass="4780">MNLQSRRRPKKVEAEASAIFLAEELIAEVLLLLPVKSLTGLKC</sequence>
<feature type="non-terminal residue" evidence="1">
    <location>
        <position position="43"/>
    </location>
</feature>
<evidence type="ECO:0000313" key="1">
    <source>
        <dbReference type="EMBL" id="MCI89267.1"/>
    </source>
</evidence>
<keyword evidence="2" id="KW-1185">Reference proteome</keyword>
<dbReference type="AlphaFoldDB" id="A0A392VN09"/>
<reference evidence="1 2" key="1">
    <citation type="journal article" date="2018" name="Front. Plant Sci.">
        <title>Red Clover (Trifolium pratense) and Zigzag Clover (T. medium) - A Picture of Genomic Similarities and Differences.</title>
        <authorList>
            <person name="Dluhosova J."/>
            <person name="Istvanek J."/>
            <person name="Nedelnik J."/>
            <person name="Repkova J."/>
        </authorList>
    </citation>
    <scope>NUCLEOTIDE SEQUENCE [LARGE SCALE GENOMIC DNA]</scope>
    <source>
        <strain evidence="2">cv. 10/8</strain>
        <tissue evidence="1">Leaf</tissue>
    </source>
</reference>
<comment type="caution">
    <text evidence="1">The sequence shown here is derived from an EMBL/GenBank/DDBJ whole genome shotgun (WGS) entry which is preliminary data.</text>
</comment>
<evidence type="ECO:0000313" key="2">
    <source>
        <dbReference type="Proteomes" id="UP000265520"/>
    </source>
</evidence>
<organism evidence="1 2">
    <name type="scientific">Trifolium medium</name>
    <dbReference type="NCBI Taxonomy" id="97028"/>
    <lineage>
        <taxon>Eukaryota</taxon>
        <taxon>Viridiplantae</taxon>
        <taxon>Streptophyta</taxon>
        <taxon>Embryophyta</taxon>
        <taxon>Tracheophyta</taxon>
        <taxon>Spermatophyta</taxon>
        <taxon>Magnoliopsida</taxon>
        <taxon>eudicotyledons</taxon>
        <taxon>Gunneridae</taxon>
        <taxon>Pentapetalae</taxon>
        <taxon>rosids</taxon>
        <taxon>fabids</taxon>
        <taxon>Fabales</taxon>
        <taxon>Fabaceae</taxon>
        <taxon>Papilionoideae</taxon>
        <taxon>50 kb inversion clade</taxon>
        <taxon>NPAAA clade</taxon>
        <taxon>Hologalegina</taxon>
        <taxon>IRL clade</taxon>
        <taxon>Trifolieae</taxon>
        <taxon>Trifolium</taxon>
    </lineage>
</organism>
<accession>A0A392VN09</accession>
<protein>
    <submittedName>
        <fullName evidence="1">Uncharacterized protein</fullName>
    </submittedName>
</protein>
<proteinExistence type="predicted"/>
<dbReference type="Proteomes" id="UP000265520">
    <property type="component" value="Unassembled WGS sequence"/>
</dbReference>
<name>A0A392VN09_9FABA</name>
<dbReference type="EMBL" id="LXQA011215434">
    <property type="protein sequence ID" value="MCI89267.1"/>
    <property type="molecule type" value="Genomic_DNA"/>
</dbReference>